<gene>
    <name evidence="8" type="ORF">LEP1GSC058_4088</name>
</gene>
<dbReference type="Pfam" id="PF07681">
    <property type="entry name" value="DoxX"/>
    <property type="match status" value="1"/>
</dbReference>
<reference evidence="8" key="1">
    <citation type="submission" date="2013-04" db="EMBL/GenBank/DDBJ databases">
        <authorList>
            <person name="Harkins D.M."/>
            <person name="Durkin A.S."/>
            <person name="Selengut J.D."/>
            <person name="Sanka R."/>
            <person name="DePew J."/>
            <person name="Purushe J."/>
            <person name="Ahmed A."/>
            <person name="van der Linden H."/>
            <person name="Goris M.G.A."/>
            <person name="Hartskeerl R.A."/>
            <person name="Vinetz J.M."/>
            <person name="Sutton G.G."/>
            <person name="Nelson W.C."/>
            <person name="Fouts D.E."/>
        </authorList>
    </citation>
    <scope>NUCLEOTIDE SEQUENCE [LARGE SCALE GENOMIC DNA]</scope>
    <source>
        <strain evidence="8">BUT 6</strain>
    </source>
</reference>
<dbReference type="AlphaFoldDB" id="S3UVB9"/>
<protein>
    <submittedName>
        <fullName evidence="8">DoxX family protein</fullName>
    </submittedName>
</protein>
<keyword evidence="3" id="KW-1003">Cell membrane</keyword>
<keyword evidence="5 7" id="KW-1133">Transmembrane helix</keyword>
<evidence type="ECO:0000256" key="1">
    <source>
        <dbReference type="ARBA" id="ARBA00004651"/>
    </source>
</evidence>
<evidence type="ECO:0000256" key="3">
    <source>
        <dbReference type="ARBA" id="ARBA00022475"/>
    </source>
</evidence>
<dbReference type="GO" id="GO:0005886">
    <property type="term" value="C:plasma membrane"/>
    <property type="evidence" value="ECO:0007669"/>
    <property type="project" value="UniProtKB-SubCell"/>
</dbReference>
<evidence type="ECO:0000256" key="4">
    <source>
        <dbReference type="ARBA" id="ARBA00022692"/>
    </source>
</evidence>
<dbReference type="InterPro" id="IPR051907">
    <property type="entry name" value="DoxX-like_oxidoreductase"/>
</dbReference>
<dbReference type="PANTHER" id="PTHR33452">
    <property type="entry name" value="OXIDOREDUCTASE CATD-RELATED"/>
    <property type="match status" value="1"/>
</dbReference>
<comment type="subcellular location">
    <subcellularLocation>
        <location evidence="1">Cell membrane</location>
        <topology evidence="1">Multi-pass membrane protein</topology>
    </subcellularLocation>
</comment>
<feature type="transmembrane region" description="Helical" evidence="7">
    <location>
        <begin position="118"/>
        <end position="139"/>
    </location>
</feature>
<comment type="similarity">
    <text evidence="2">Belongs to the DoxX family.</text>
</comment>
<keyword evidence="4 7" id="KW-0812">Transmembrane</keyword>
<evidence type="ECO:0000313" key="8">
    <source>
        <dbReference type="EMBL" id="EPG74346.1"/>
    </source>
</evidence>
<dbReference type="OrthoDB" id="346004at2"/>
<evidence type="ECO:0000256" key="7">
    <source>
        <dbReference type="SAM" id="Phobius"/>
    </source>
</evidence>
<feature type="transmembrane region" description="Helical" evidence="7">
    <location>
        <begin position="72"/>
        <end position="97"/>
    </location>
</feature>
<sequence length="147" mass="15545">MLETLLSTNEDLAPLILRITLAAVIFPHGAQKLLGWFGGYGFKGTFGYLTQQAGLPAIVATLVILGESLGSAAVLLGFLTRFSAISIGIIMVGAALTHKGNGFFMNWYGAQKGEGFEFHLLAIGIALTLGFTGGGLYSIDQFILTLF</sequence>
<dbReference type="Proteomes" id="UP000014540">
    <property type="component" value="Unassembled WGS sequence"/>
</dbReference>
<dbReference type="RefSeq" id="WP_016550801.1">
    <property type="nucleotide sequence ID" value="NZ_AKWZ02000010.1"/>
</dbReference>
<evidence type="ECO:0000313" key="9">
    <source>
        <dbReference type="Proteomes" id="UP000014540"/>
    </source>
</evidence>
<keyword evidence="6 7" id="KW-0472">Membrane</keyword>
<dbReference type="STRING" id="1193011.LEP1GSC058_4088"/>
<keyword evidence="9" id="KW-1185">Reference proteome</keyword>
<organism evidence="8 9">
    <name type="scientific">Leptospira fainei serovar Hurstbridge str. BUT 6</name>
    <dbReference type="NCBI Taxonomy" id="1193011"/>
    <lineage>
        <taxon>Bacteria</taxon>
        <taxon>Pseudomonadati</taxon>
        <taxon>Spirochaetota</taxon>
        <taxon>Spirochaetia</taxon>
        <taxon>Leptospirales</taxon>
        <taxon>Leptospiraceae</taxon>
        <taxon>Leptospira</taxon>
    </lineage>
</organism>
<name>S3UVB9_9LEPT</name>
<feature type="transmembrane region" description="Helical" evidence="7">
    <location>
        <begin position="12"/>
        <end position="34"/>
    </location>
</feature>
<dbReference type="InterPro" id="IPR032808">
    <property type="entry name" value="DoxX"/>
</dbReference>
<evidence type="ECO:0000256" key="5">
    <source>
        <dbReference type="ARBA" id="ARBA00022989"/>
    </source>
</evidence>
<dbReference type="EMBL" id="AKWZ02000010">
    <property type="protein sequence ID" value="EPG74346.1"/>
    <property type="molecule type" value="Genomic_DNA"/>
</dbReference>
<comment type="caution">
    <text evidence="8">The sequence shown here is derived from an EMBL/GenBank/DDBJ whole genome shotgun (WGS) entry which is preliminary data.</text>
</comment>
<proteinExistence type="inferred from homology"/>
<evidence type="ECO:0000256" key="6">
    <source>
        <dbReference type="ARBA" id="ARBA00023136"/>
    </source>
</evidence>
<dbReference type="PANTHER" id="PTHR33452:SF1">
    <property type="entry name" value="INNER MEMBRANE PROTEIN YPHA-RELATED"/>
    <property type="match status" value="1"/>
</dbReference>
<evidence type="ECO:0000256" key="2">
    <source>
        <dbReference type="ARBA" id="ARBA00006679"/>
    </source>
</evidence>
<accession>S3UVB9</accession>
<feature type="transmembrane region" description="Helical" evidence="7">
    <location>
        <begin position="46"/>
        <end position="66"/>
    </location>
</feature>